<evidence type="ECO:0000313" key="2">
    <source>
        <dbReference type="Proteomes" id="UP000037530"/>
    </source>
</evidence>
<proteinExistence type="predicted"/>
<accession>A0A0M0HVV5</accession>
<organism evidence="1 2">
    <name type="scientific">Vibrio hepatarius</name>
    <dbReference type="NCBI Taxonomy" id="171383"/>
    <lineage>
        <taxon>Bacteria</taxon>
        <taxon>Pseudomonadati</taxon>
        <taxon>Pseudomonadota</taxon>
        <taxon>Gammaproteobacteria</taxon>
        <taxon>Vibrionales</taxon>
        <taxon>Vibrionaceae</taxon>
        <taxon>Vibrio</taxon>
        <taxon>Vibrio oreintalis group</taxon>
    </lineage>
</organism>
<comment type="caution">
    <text evidence="1">The sequence shown here is derived from an EMBL/GenBank/DDBJ whole genome shotgun (WGS) entry which is preliminary data.</text>
</comment>
<evidence type="ECO:0000313" key="1">
    <source>
        <dbReference type="EMBL" id="KOO05763.1"/>
    </source>
</evidence>
<keyword evidence="2" id="KW-1185">Reference proteome</keyword>
<dbReference type="PATRIC" id="fig|171383.3.peg.4191"/>
<dbReference type="AlphaFoldDB" id="A0A0M0HVV5"/>
<gene>
    <name evidence="1" type="ORF">AKJ31_20510</name>
</gene>
<dbReference type="Pfam" id="PF13728">
    <property type="entry name" value="TraF"/>
    <property type="match status" value="1"/>
</dbReference>
<dbReference type="EMBL" id="LHPI01000029">
    <property type="protein sequence ID" value="KOO05763.1"/>
    <property type="molecule type" value="Genomic_DNA"/>
</dbReference>
<dbReference type="PROSITE" id="PS51257">
    <property type="entry name" value="PROKAR_LIPOPROTEIN"/>
    <property type="match status" value="1"/>
</dbReference>
<reference evidence="2" key="1">
    <citation type="submission" date="2015-08" db="EMBL/GenBank/DDBJ databases">
        <title>Vibrio galatheae sp. nov., a novel member of the Vibrionaceae family isolated from the Solomon Islands.</title>
        <authorList>
            <person name="Giubergia S."/>
            <person name="Machado H."/>
            <person name="Mateiu R.V."/>
            <person name="Gram L."/>
        </authorList>
    </citation>
    <scope>NUCLEOTIDE SEQUENCE [LARGE SCALE GENOMIC DNA]</scope>
    <source>
        <strain evidence="2">DSM 19134</strain>
    </source>
</reference>
<dbReference type="Proteomes" id="UP000037530">
    <property type="component" value="Unassembled WGS sequence"/>
</dbReference>
<dbReference type="RefSeq" id="WP_053410900.1">
    <property type="nucleotide sequence ID" value="NZ_LHPI01000029.1"/>
</dbReference>
<name>A0A0M0HVV5_9VIBR</name>
<dbReference type="InterPro" id="IPR039555">
    <property type="entry name" value="TraF/TrbB"/>
</dbReference>
<sequence length="91" mass="10283">MINKFTTPILLAIALCSCSTIETEQQITVDSPSDLELPSVFTEAWFKDNLPILRERAIDDPTEANVRKYFIAQKAMLDMAEKKANSTTYPQ</sequence>
<protein>
    <submittedName>
        <fullName evidence="1">Uncharacterized protein</fullName>
    </submittedName>
</protein>
<dbReference type="STRING" id="171383.AKJ31_20510"/>